<evidence type="ECO:0000313" key="12">
    <source>
        <dbReference type="Proteomes" id="UP000033140"/>
    </source>
</evidence>
<gene>
    <name evidence="11" type="ORF">G7K_3351-t1</name>
</gene>
<comment type="subcellular location">
    <subcellularLocation>
        <location evidence="1">Nucleus</location>
    </subcellularLocation>
</comment>
<dbReference type="SMART" id="SM01250">
    <property type="entry name" value="KAT11"/>
    <property type="match status" value="1"/>
</dbReference>
<keyword evidence="8" id="KW-0539">Nucleus</keyword>
<evidence type="ECO:0000256" key="7">
    <source>
        <dbReference type="ARBA" id="ARBA00023163"/>
    </source>
</evidence>
<dbReference type="GO" id="GO:0032931">
    <property type="term" value="F:histone H3K56 acetyltransferase activity"/>
    <property type="evidence" value="ECO:0007669"/>
    <property type="project" value="TreeGrafter"/>
</dbReference>
<keyword evidence="7" id="KW-0804">Transcription</keyword>
<dbReference type="InterPro" id="IPR013178">
    <property type="entry name" value="Histone_AcTrfase_Rtt109/CBP"/>
</dbReference>
<keyword evidence="3" id="KW-0808">Transferase</keyword>
<evidence type="ECO:0000256" key="4">
    <source>
        <dbReference type="ARBA" id="ARBA00022763"/>
    </source>
</evidence>
<organism evidence="11 12">
    <name type="scientific">Saitoella complicata (strain BCRC 22490 / CBS 7301 / JCM 7358 / NBRC 10748 / NRRL Y-17804)</name>
    <dbReference type="NCBI Taxonomy" id="698492"/>
    <lineage>
        <taxon>Eukaryota</taxon>
        <taxon>Fungi</taxon>
        <taxon>Dikarya</taxon>
        <taxon>Ascomycota</taxon>
        <taxon>Taphrinomycotina</taxon>
        <taxon>Taphrinomycotina incertae sedis</taxon>
        <taxon>Saitoella</taxon>
    </lineage>
</organism>
<protein>
    <recommendedName>
        <fullName evidence="2">histone acetyltransferase</fullName>
        <ecNumber evidence="2">2.3.1.48</ecNumber>
    </recommendedName>
</protein>
<evidence type="ECO:0000256" key="5">
    <source>
        <dbReference type="ARBA" id="ARBA00022990"/>
    </source>
</evidence>
<accession>A0A0E9NHA5</accession>
<dbReference type="GO" id="GO:0005634">
    <property type="term" value="C:nucleus"/>
    <property type="evidence" value="ECO:0007669"/>
    <property type="project" value="UniProtKB-SubCell"/>
</dbReference>
<reference evidence="11 12" key="3">
    <citation type="journal article" date="2015" name="Genome Announc.">
        <title>Draft Genome Sequence of the Archiascomycetous Yeast Saitoella complicata.</title>
        <authorList>
            <person name="Yamauchi K."/>
            <person name="Kondo S."/>
            <person name="Hamamoto M."/>
            <person name="Takahashi Y."/>
            <person name="Ogura Y."/>
            <person name="Hayashi T."/>
            <person name="Nishida H."/>
        </authorList>
    </citation>
    <scope>NUCLEOTIDE SEQUENCE [LARGE SCALE GENOMIC DNA]</scope>
    <source>
        <strain evidence="11 12">NRRL Y-17804</strain>
    </source>
</reference>
<comment type="catalytic activity">
    <reaction evidence="9">
        <text>L-lysyl-[histone] + acetyl-CoA = N(6)-acetyl-L-lysyl-[histone] + CoA + H(+)</text>
        <dbReference type="Rhea" id="RHEA:21992"/>
        <dbReference type="Rhea" id="RHEA-COMP:9845"/>
        <dbReference type="Rhea" id="RHEA-COMP:11338"/>
        <dbReference type="ChEBI" id="CHEBI:15378"/>
        <dbReference type="ChEBI" id="CHEBI:29969"/>
        <dbReference type="ChEBI" id="CHEBI:57287"/>
        <dbReference type="ChEBI" id="CHEBI:57288"/>
        <dbReference type="ChEBI" id="CHEBI:61930"/>
        <dbReference type="EC" id="2.3.1.48"/>
    </reaction>
    <physiologicalReaction direction="left-to-right" evidence="9">
        <dbReference type="Rhea" id="RHEA:21993"/>
    </physiologicalReaction>
</comment>
<reference evidence="11 12" key="1">
    <citation type="journal article" date="2011" name="J. Gen. Appl. Microbiol.">
        <title>Draft genome sequencing of the enigmatic yeast Saitoella complicata.</title>
        <authorList>
            <person name="Nishida H."/>
            <person name="Hamamoto M."/>
            <person name="Sugiyama J."/>
        </authorList>
    </citation>
    <scope>NUCLEOTIDE SEQUENCE [LARGE SCALE GENOMIC DNA]</scope>
    <source>
        <strain evidence="11 12">NRRL Y-17804</strain>
    </source>
</reference>
<feature type="region of interest" description="Disordered" evidence="10">
    <location>
        <begin position="394"/>
        <end position="467"/>
    </location>
</feature>
<evidence type="ECO:0000256" key="6">
    <source>
        <dbReference type="ARBA" id="ARBA00023015"/>
    </source>
</evidence>
<evidence type="ECO:0000313" key="11">
    <source>
        <dbReference type="EMBL" id="GAO49193.1"/>
    </source>
</evidence>
<keyword evidence="12" id="KW-1185">Reference proteome</keyword>
<dbReference type="STRING" id="698492.A0A0E9NHA5"/>
<dbReference type="PROSITE" id="PS51728">
    <property type="entry name" value="RTT109_HAT"/>
    <property type="match status" value="1"/>
</dbReference>
<evidence type="ECO:0000256" key="2">
    <source>
        <dbReference type="ARBA" id="ARBA00013184"/>
    </source>
</evidence>
<proteinExistence type="predicted"/>
<evidence type="ECO:0000256" key="1">
    <source>
        <dbReference type="ARBA" id="ARBA00004123"/>
    </source>
</evidence>
<dbReference type="EC" id="2.3.1.48" evidence="2"/>
<comment type="caution">
    <text evidence="11">The sequence shown here is derived from an EMBL/GenBank/DDBJ whole genome shotgun (WGS) entry which is preliminary data.</text>
</comment>
<reference evidence="11 12" key="2">
    <citation type="journal article" date="2014" name="J. Gen. Appl. Microbiol.">
        <title>The early diverging ascomycetous budding yeast Saitoella complicata has three histone deacetylases belonging to the Clr6, Hos2, and Rpd3 lineages.</title>
        <authorList>
            <person name="Nishida H."/>
            <person name="Matsumoto T."/>
            <person name="Kondo S."/>
            <person name="Hamamoto M."/>
            <person name="Yoshikawa H."/>
        </authorList>
    </citation>
    <scope>NUCLEOTIDE SEQUENCE [LARGE SCALE GENOMIC DNA]</scope>
    <source>
        <strain evidence="11 12">NRRL Y-17804</strain>
    </source>
</reference>
<keyword evidence="5" id="KW-0007">Acetylation</keyword>
<evidence type="ECO:0000256" key="9">
    <source>
        <dbReference type="ARBA" id="ARBA00048940"/>
    </source>
</evidence>
<evidence type="ECO:0000256" key="3">
    <source>
        <dbReference type="ARBA" id="ARBA00022679"/>
    </source>
</evidence>
<dbReference type="EMBL" id="BACD03000020">
    <property type="protein sequence ID" value="GAO49193.1"/>
    <property type="molecule type" value="Genomic_DNA"/>
</dbReference>
<evidence type="ECO:0000256" key="8">
    <source>
        <dbReference type="ARBA" id="ARBA00023242"/>
    </source>
</evidence>
<name>A0A0E9NHA5_SAICN</name>
<dbReference type="Pfam" id="PF08214">
    <property type="entry name" value="HAT_KAT11"/>
    <property type="match status" value="1"/>
</dbReference>
<dbReference type="InterPro" id="IPR016849">
    <property type="entry name" value="Rtt109"/>
</dbReference>
<sequence length="467" mass="52045">MASSLKHYLERYIPASDFHYDAYYLHTPPKKEKALARPPKGMRPTPTTVAHHLFALAHNGHLICAIEALVYTTKDLTTLYVSKVDTTGYKPPKTQSPVRGAIAGFLAYLYLVYKKKEGSRLRLSLFAKSQPQYLFPDSAKNQNKHVVDDGGLIKWWVKTSDLAIPESSKRYLIVPGMDRYDTRKFWAGSKLDWVTGHPYGDPKDPNSSIARECIPCLPDDPKARYVAELDDNGSGATMTLSQFWTTMEFRQECSAGRMVGFISVEAVAKEGSSVDNNMEGKTLDDKQYKRAFEVLIKNDFSTDEFCKKSTEAFVRSAGKIMGLPEGDREWGFIVVGTKDVTNGSTTACAGAANILSVRRKAPEPAVCDGVIKLQPRKKVKVESATSTDVGVNVLQPRKREDTPKVEAPAVNVLQPRRKGEAQYEAGQESVNVLQPRRKEKTPVEDTEPKVNVLQPRRKEAKKANSVE</sequence>
<dbReference type="GO" id="GO:0006974">
    <property type="term" value="P:DNA damage response"/>
    <property type="evidence" value="ECO:0007669"/>
    <property type="project" value="UniProtKB-KW"/>
</dbReference>
<dbReference type="InterPro" id="IPR051236">
    <property type="entry name" value="HAT_RTT109-like"/>
</dbReference>
<dbReference type="GO" id="GO:0006355">
    <property type="term" value="P:regulation of DNA-templated transcription"/>
    <property type="evidence" value="ECO:0007669"/>
    <property type="project" value="InterPro"/>
</dbReference>
<dbReference type="PANTHER" id="PTHR31571">
    <property type="entry name" value="ALTERED INHERITANCE OF MITOCHONDRIA PROTEIN 6"/>
    <property type="match status" value="1"/>
</dbReference>
<keyword evidence="4" id="KW-0227">DNA damage</keyword>
<dbReference type="PANTHER" id="PTHR31571:SF2">
    <property type="entry name" value="HISTONE ACETYLTRANSFERASE RTT109"/>
    <property type="match status" value="1"/>
</dbReference>
<dbReference type="AlphaFoldDB" id="A0A0E9NHA5"/>
<keyword evidence="6" id="KW-0805">Transcription regulation</keyword>
<dbReference type="Proteomes" id="UP000033140">
    <property type="component" value="Unassembled WGS sequence"/>
</dbReference>
<evidence type="ECO:0000256" key="10">
    <source>
        <dbReference type="SAM" id="MobiDB-lite"/>
    </source>
</evidence>